<dbReference type="eggNOG" id="KOG0118">
    <property type="taxonomic scope" value="Eukaryota"/>
</dbReference>
<dbReference type="GO" id="GO:0005634">
    <property type="term" value="C:nucleus"/>
    <property type="evidence" value="ECO:0007669"/>
    <property type="project" value="UniProtKB-SubCell"/>
</dbReference>
<feature type="compositionally biased region" description="Polar residues" evidence="7">
    <location>
        <begin position="1"/>
        <end position="17"/>
    </location>
</feature>
<evidence type="ECO:0000256" key="6">
    <source>
        <dbReference type="PROSITE-ProRule" id="PRU00176"/>
    </source>
</evidence>
<dbReference type="PhylomeDB" id="K6UCT5"/>
<organism evidence="9 10">
    <name type="scientific">Plasmodium cynomolgi (strain B)</name>
    <dbReference type="NCBI Taxonomy" id="1120755"/>
    <lineage>
        <taxon>Eukaryota</taxon>
        <taxon>Sar</taxon>
        <taxon>Alveolata</taxon>
        <taxon>Apicomplexa</taxon>
        <taxon>Aconoidasida</taxon>
        <taxon>Haemosporida</taxon>
        <taxon>Plasmodiidae</taxon>
        <taxon>Plasmodium</taxon>
        <taxon>Plasmodium (Plasmodium)</taxon>
    </lineage>
</organism>
<dbReference type="OrthoDB" id="439808at2759"/>
<dbReference type="RefSeq" id="XP_004221358.1">
    <property type="nucleotide sequence ID" value="XM_004221310.1"/>
</dbReference>
<dbReference type="Pfam" id="PF00076">
    <property type="entry name" value="RRM_1"/>
    <property type="match status" value="1"/>
</dbReference>
<dbReference type="CDD" id="cd00590">
    <property type="entry name" value="RRM_SF"/>
    <property type="match status" value="1"/>
</dbReference>
<dbReference type="Proteomes" id="UP000006319">
    <property type="component" value="Chromosome 6"/>
</dbReference>
<dbReference type="InterPro" id="IPR000504">
    <property type="entry name" value="RRM_dom"/>
</dbReference>
<keyword evidence="3 6" id="KW-0694">RNA-binding</keyword>
<evidence type="ECO:0000256" key="4">
    <source>
        <dbReference type="ARBA" id="ARBA00023187"/>
    </source>
</evidence>
<keyword evidence="5" id="KW-0539">Nucleus</keyword>
<feature type="domain" description="RRM" evidence="8">
    <location>
        <begin position="238"/>
        <end position="316"/>
    </location>
</feature>
<dbReference type="AlphaFoldDB" id="K6UCT5"/>
<dbReference type="GeneID" id="14691882"/>
<evidence type="ECO:0000256" key="1">
    <source>
        <dbReference type="ARBA" id="ARBA00004123"/>
    </source>
</evidence>
<comment type="subcellular location">
    <subcellularLocation>
        <location evidence="1">Nucleus</location>
    </subcellularLocation>
</comment>
<evidence type="ECO:0000256" key="5">
    <source>
        <dbReference type="ARBA" id="ARBA00023242"/>
    </source>
</evidence>
<feature type="compositionally biased region" description="Basic and acidic residues" evidence="7">
    <location>
        <begin position="395"/>
        <end position="408"/>
    </location>
</feature>
<evidence type="ECO:0000256" key="3">
    <source>
        <dbReference type="ARBA" id="ARBA00022884"/>
    </source>
</evidence>
<dbReference type="InterPro" id="IPR012677">
    <property type="entry name" value="Nucleotide-bd_a/b_plait_sf"/>
</dbReference>
<keyword evidence="10" id="KW-1185">Reference proteome</keyword>
<protein>
    <submittedName>
        <fullName evidence="9">RNA binding protein putative</fullName>
    </submittedName>
</protein>
<proteinExistence type="predicted"/>
<evidence type="ECO:0000313" key="10">
    <source>
        <dbReference type="Proteomes" id="UP000006319"/>
    </source>
</evidence>
<dbReference type="GO" id="GO:0006397">
    <property type="term" value="P:mRNA processing"/>
    <property type="evidence" value="ECO:0007669"/>
    <property type="project" value="UniProtKB-KW"/>
</dbReference>
<dbReference type="PANTHER" id="PTHR48028:SF4">
    <property type="entry name" value="SC35-LIKE SPLICING FACTOR"/>
    <property type="match status" value="1"/>
</dbReference>
<keyword evidence="2" id="KW-0507">mRNA processing</keyword>
<feature type="compositionally biased region" description="Gly residues" evidence="7">
    <location>
        <begin position="356"/>
        <end position="370"/>
    </location>
</feature>
<dbReference type="InterPro" id="IPR051106">
    <property type="entry name" value="RNA-bind/splicing_reg"/>
</dbReference>
<dbReference type="SMART" id="SM00360">
    <property type="entry name" value="RRM"/>
    <property type="match status" value="1"/>
</dbReference>
<dbReference type="EMBL" id="DF157098">
    <property type="protein sequence ID" value="GAB65411.1"/>
    <property type="molecule type" value="Genomic_DNA"/>
</dbReference>
<dbReference type="OMA" id="FMDHHLR"/>
<gene>
    <name evidence="9" type="ORF">PCYB_061430</name>
</gene>
<dbReference type="GO" id="GO:0003723">
    <property type="term" value="F:RNA binding"/>
    <property type="evidence" value="ECO:0007669"/>
    <property type="project" value="UniProtKB-UniRule"/>
</dbReference>
<evidence type="ECO:0000313" key="9">
    <source>
        <dbReference type="EMBL" id="GAB65411.1"/>
    </source>
</evidence>
<dbReference type="VEuPathDB" id="PlasmoDB:PCYB_061430"/>
<evidence type="ECO:0000256" key="7">
    <source>
        <dbReference type="SAM" id="MobiDB-lite"/>
    </source>
</evidence>
<dbReference type="SUPFAM" id="SSF54928">
    <property type="entry name" value="RNA-binding domain, RBD"/>
    <property type="match status" value="1"/>
</dbReference>
<accession>K6UCT5</accession>
<dbReference type="GO" id="GO:0008380">
    <property type="term" value="P:RNA splicing"/>
    <property type="evidence" value="ECO:0007669"/>
    <property type="project" value="UniProtKB-KW"/>
</dbReference>
<name>K6UCT5_PLACD</name>
<dbReference type="Gene3D" id="3.30.70.330">
    <property type="match status" value="2"/>
</dbReference>
<feature type="region of interest" description="Disordered" evidence="7">
    <location>
        <begin position="348"/>
        <end position="408"/>
    </location>
</feature>
<keyword evidence="4" id="KW-0508">mRNA splicing</keyword>
<feature type="region of interest" description="Disordered" evidence="7">
    <location>
        <begin position="1"/>
        <end position="61"/>
    </location>
</feature>
<feature type="compositionally biased region" description="Basic and acidic residues" evidence="7">
    <location>
        <begin position="21"/>
        <end position="61"/>
    </location>
</feature>
<dbReference type="KEGG" id="pcy:PCYB_061430"/>
<sequence>MSQDEGQTEGKQISSVVSFLKKNERPPRSNEEGGKANEKQPTTREKTQAEPRRGDEVTQEDKAKRTVFIGNVPFKGMRKWKLLKLLGVKESAVESVRFRSQPMEEAYVDRKKLGVILKKFTVSVYVCVGWIGSPEMHSAVQCSAVQCSGVMVCPVLSCPVLSCPVLPCPALSCPVLPCPALSCPVLFYPDAKDNQNAFITLKKEESLPDLLNKNGMVHEGYVLRINMMGEKTNFSRKKSVCIKNLDRKINESDLYKLLKDIDQIKSIRVLRDERTSISMGVSFVLFQNRSAVKKAIEMFHGHSVNGREIIVEKIEREDDARDGPKDVTRQGKQVKRTIWKSHREEQKVGHWNGRNLGRGNGRNIGRGNGRNTGHQTAHGAGRKKNTWGGGMHTAAKSDAKSDAKVMPK</sequence>
<dbReference type="PROSITE" id="PS50102">
    <property type="entry name" value="RRM"/>
    <property type="match status" value="1"/>
</dbReference>
<evidence type="ECO:0000256" key="2">
    <source>
        <dbReference type="ARBA" id="ARBA00022664"/>
    </source>
</evidence>
<evidence type="ECO:0000259" key="8">
    <source>
        <dbReference type="PROSITE" id="PS50102"/>
    </source>
</evidence>
<reference evidence="9 10" key="1">
    <citation type="journal article" date="2012" name="Nat. Genet.">
        <title>Plasmodium cynomolgi genome sequences provide insight into Plasmodium vivax and the monkey malaria clade.</title>
        <authorList>
            <person name="Tachibana S."/>
            <person name="Sullivan S.A."/>
            <person name="Kawai S."/>
            <person name="Nakamura S."/>
            <person name="Kim H.R."/>
            <person name="Goto N."/>
            <person name="Arisue N."/>
            <person name="Palacpac N.M.Q."/>
            <person name="Honma H."/>
            <person name="Yagi M."/>
            <person name="Tougan T."/>
            <person name="Katakai Y."/>
            <person name="Kaneko O."/>
            <person name="Mita T."/>
            <person name="Kita K."/>
            <person name="Yasutomi Y."/>
            <person name="Sutton P.L."/>
            <person name="Shakhbatyan R."/>
            <person name="Horii T."/>
            <person name="Yasunaga T."/>
            <person name="Barnwell J.W."/>
            <person name="Escalante A.A."/>
            <person name="Carlton J.M."/>
            <person name="Tanabe K."/>
        </authorList>
    </citation>
    <scope>NUCLEOTIDE SEQUENCE [LARGE SCALE GENOMIC DNA]</scope>
    <source>
        <strain evidence="9 10">B</strain>
    </source>
</reference>
<dbReference type="InterPro" id="IPR035979">
    <property type="entry name" value="RBD_domain_sf"/>
</dbReference>
<dbReference type="PANTHER" id="PTHR48028">
    <property type="entry name" value="GLYCINE-RICH RNA-BINDING PROTEIN RZ1A"/>
    <property type="match status" value="1"/>
</dbReference>